<comment type="caution">
    <text evidence="2">The sequence shown here is derived from an EMBL/GenBank/DDBJ whole genome shotgun (WGS) entry which is preliminary data.</text>
</comment>
<evidence type="ECO:0000313" key="2">
    <source>
        <dbReference type="EMBL" id="MCS4038247.1"/>
    </source>
</evidence>
<dbReference type="RefSeq" id="WP_259091416.1">
    <property type="nucleotide sequence ID" value="NZ_JANTZY010000008.1"/>
</dbReference>
<reference evidence="2" key="1">
    <citation type="submission" date="2022-08" db="EMBL/GenBank/DDBJ databases">
        <title>Genomic Encyclopedia of Type Strains, Phase V (KMG-V): Genome sequencing to study the core and pangenomes of soil and plant-associated prokaryotes.</title>
        <authorList>
            <person name="Whitman W."/>
        </authorList>
    </citation>
    <scope>NUCLEOTIDE SEQUENCE</scope>
    <source>
        <strain evidence="2">SP3012</strain>
    </source>
</reference>
<evidence type="ECO:0000313" key="3">
    <source>
        <dbReference type="Proteomes" id="UP001155040"/>
    </source>
</evidence>
<evidence type="ECO:0000256" key="1">
    <source>
        <dbReference type="SAM" id="MobiDB-lite"/>
    </source>
</evidence>
<dbReference type="Proteomes" id="UP001155040">
    <property type="component" value="Unassembled WGS sequence"/>
</dbReference>
<organism evidence="2 3">
    <name type="scientific">Salinibacter ruber</name>
    <dbReference type="NCBI Taxonomy" id="146919"/>
    <lineage>
        <taxon>Bacteria</taxon>
        <taxon>Pseudomonadati</taxon>
        <taxon>Rhodothermota</taxon>
        <taxon>Rhodothermia</taxon>
        <taxon>Rhodothermales</taxon>
        <taxon>Salinibacteraceae</taxon>
        <taxon>Salinibacter</taxon>
    </lineage>
</organism>
<proteinExistence type="predicted"/>
<protein>
    <submittedName>
        <fullName evidence="2">Uncharacterized protein</fullName>
    </submittedName>
</protein>
<feature type="compositionally biased region" description="Polar residues" evidence="1">
    <location>
        <begin position="488"/>
        <end position="506"/>
    </location>
</feature>
<dbReference type="EMBL" id="JANUBF010000048">
    <property type="protein sequence ID" value="MCS4038247.1"/>
    <property type="molecule type" value="Genomic_DNA"/>
</dbReference>
<feature type="region of interest" description="Disordered" evidence="1">
    <location>
        <begin position="443"/>
        <end position="506"/>
    </location>
</feature>
<accession>A0A9X3A082</accession>
<dbReference type="AlphaFoldDB" id="A0A9X3A082"/>
<gene>
    <name evidence="2" type="ORF">GGQ01_003339</name>
</gene>
<name>A0A9X3A082_9BACT</name>
<sequence>MPCTDAGLIDIDRGKPFIQCPTSWKKKCVEENSLRGKMTEVWAVGELEEKINDYLADTTDVGADVEILVEEDAVVLKDNDGGYIRRESSREARRMSRTVKEVNSAVPKSEVRLMLPLSTVSPLSTAPASPIREHTSPRWASLPPHFVSSLISLSSPPLSHASSPIRLHTSPQHRHGEVRKVMGSKLTAAHSEVKRRCPKAWSWSHRLSDDGHYIHYDLPNLALHYTRTFVRGSWDCGGRFYAPVQNIPSDWRKYMRIGEETVVELDYDNLHIAMLYAEEGKRLSGDAYDITSSFHLGAELDEVIRLSKEERKLYRRRQRTVVKKALNALINAENYQSAYGALKHTDWIKEIGVPLADEVFKPLVRALRSKHEAIVGHLHSDRGIRLQRKDSDLAHRVMSETGAIGIHDGFVIEESREEELRSVMKRKFAKKYDGYDIGVSREFKPLSSGNRGTTGAHEPSREQPSGSVRITPTPRKKIGHSTLPHYRCQTQRTQTARSGENQTAPP</sequence>